<feature type="region of interest" description="Disordered" evidence="1">
    <location>
        <begin position="190"/>
        <end position="232"/>
    </location>
</feature>
<evidence type="ECO:0000256" key="1">
    <source>
        <dbReference type="SAM" id="MobiDB-lite"/>
    </source>
</evidence>
<dbReference type="InterPro" id="IPR009003">
    <property type="entry name" value="Peptidase_S1_PA"/>
</dbReference>
<evidence type="ECO:0000313" key="4">
    <source>
        <dbReference type="Proteomes" id="UP000092444"/>
    </source>
</evidence>
<dbReference type="PhylomeDB" id="A0A1B0G0U6"/>
<protein>
    <recommendedName>
        <fullName evidence="2">Peptidase S1 domain-containing protein</fullName>
    </recommendedName>
</protein>
<dbReference type="InterPro" id="IPR043504">
    <property type="entry name" value="Peptidase_S1_PA_chymotrypsin"/>
</dbReference>
<feature type="compositionally biased region" description="Basic and acidic residues" evidence="1">
    <location>
        <begin position="197"/>
        <end position="209"/>
    </location>
</feature>
<dbReference type="EnsemblMetazoa" id="GMOY006877-RA">
    <property type="protein sequence ID" value="GMOY006877-PA"/>
    <property type="gene ID" value="GMOY006877"/>
</dbReference>
<organism evidence="3 4">
    <name type="scientific">Glossina morsitans morsitans</name>
    <name type="common">Savannah tsetse fly</name>
    <dbReference type="NCBI Taxonomy" id="37546"/>
    <lineage>
        <taxon>Eukaryota</taxon>
        <taxon>Metazoa</taxon>
        <taxon>Ecdysozoa</taxon>
        <taxon>Arthropoda</taxon>
        <taxon>Hexapoda</taxon>
        <taxon>Insecta</taxon>
        <taxon>Pterygota</taxon>
        <taxon>Neoptera</taxon>
        <taxon>Endopterygota</taxon>
        <taxon>Diptera</taxon>
        <taxon>Brachycera</taxon>
        <taxon>Muscomorpha</taxon>
        <taxon>Hippoboscoidea</taxon>
        <taxon>Glossinidae</taxon>
        <taxon>Glossina</taxon>
    </lineage>
</organism>
<dbReference type="GO" id="GO:0004252">
    <property type="term" value="F:serine-type endopeptidase activity"/>
    <property type="evidence" value="ECO:0007669"/>
    <property type="project" value="InterPro"/>
</dbReference>
<dbReference type="Proteomes" id="UP000092444">
    <property type="component" value="Unassembled WGS sequence"/>
</dbReference>
<dbReference type="GO" id="GO:0006508">
    <property type="term" value="P:proteolysis"/>
    <property type="evidence" value="ECO:0007669"/>
    <property type="project" value="InterPro"/>
</dbReference>
<keyword evidence="4" id="KW-1185">Reference proteome</keyword>
<name>A0A1B0G0U6_GLOMM</name>
<evidence type="ECO:0000313" key="3">
    <source>
        <dbReference type="EnsemblMetazoa" id="GMOY006877-PA"/>
    </source>
</evidence>
<sequence length="247" mass="27914">MSSKNRNEIHVGFIIVGSYRYPNRIPYSQADKFMDGKQYMKSSHADMPHLGLIKIQATLRLHPYYVLPMKLPEQEYNGSENCVIVGWGNFRDKFTFTHTVAFETKVQVMDVEACRTATDLPSLHDNCICILSELGDEICEAAGGEPIICDDVNRGTLKSFAEPHQTLLDAYDDPAPSYSNCRFWFQQSKSGDFDDNDKERSGEPKKFEGNELQDLLGENPAHTPKELSNNLADESTFSGRLYTIAKI</sequence>
<dbReference type="Gene3D" id="2.40.10.10">
    <property type="entry name" value="Trypsin-like serine proteases"/>
    <property type="match status" value="2"/>
</dbReference>
<dbReference type="Pfam" id="PF00089">
    <property type="entry name" value="Trypsin"/>
    <property type="match status" value="1"/>
</dbReference>
<dbReference type="EMBL" id="CCAG010006198">
    <property type="status" value="NOT_ANNOTATED_CDS"/>
    <property type="molecule type" value="Genomic_DNA"/>
</dbReference>
<dbReference type="STRING" id="37546.A0A1B0G0U6"/>
<feature type="domain" description="Peptidase S1" evidence="2">
    <location>
        <begin position="32"/>
        <end position="152"/>
    </location>
</feature>
<accession>A0A1B0G0U6</accession>
<evidence type="ECO:0000259" key="2">
    <source>
        <dbReference type="Pfam" id="PF00089"/>
    </source>
</evidence>
<dbReference type="SUPFAM" id="SSF50494">
    <property type="entry name" value="Trypsin-like serine proteases"/>
    <property type="match status" value="1"/>
</dbReference>
<dbReference type="AlphaFoldDB" id="A0A1B0G0U6"/>
<dbReference type="InterPro" id="IPR001254">
    <property type="entry name" value="Trypsin_dom"/>
</dbReference>
<proteinExistence type="predicted"/>
<reference evidence="3" key="1">
    <citation type="submission" date="2020-05" db="UniProtKB">
        <authorList>
            <consortium name="EnsemblMetazoa"/>
        </authorList>
    </citation>
    <scope>IDENTIFICATION</scope>
    <source>
        <strain evidence="3">Yale</strain>
    </source>
</reference>